<protein>
    <submittedName>
        <fullName evidence="1">Uncharacterized protein</fullName>
    </submittedName>
</protein>
<dbReference type="RefSeq" id="WP_013915643.1">
    <property type="nucleotide sequence ID" value="NC_015690.1"/>
</dbReference>
<reference evidence="2" key="1">
    <citation type="submission" date="2011-06" db="EMBL/GenBank/DDBJ databases">
        <title>Complete genome sequence of Paenibacillus mucilaginosus KNP414.</title>
        <authorList>
            <person name="Wang J."/>
            <person name="Hu S."/>
            <person name="Hu X."/>
            <person name="Zhang B."/>
            <person name="Dong D."/>
            <person name="Zhang S."/>
            <person name="Zhao K."/>
            <person name="Wu D."/>
        </authorList>
    </citation>
    <scope>NUCLEOTIDE SEQUENCE [LARGE SCALE GENOMIC DNA]</scope>
    <source>
        <strain evidence="2">KNP414</strain>
    </source>
</reference>
<dbReference type="AlphaFoldDB" id="F8FR43"/>
<dbReference type="PATRIC" id="fig|1036673.3.peg.1714"/>
<dbReference type="KEGG" id="pms:KNP414_01919"/>
<dbReference type="InterPro" id="IPR025551">
    <property type="entry name" value="WapI/YxiJ-like"/>
</dbReference>
<gene>
    <name evidence="1" type="ordered locus">KNP414_01919</name>
</gene>
<accession>F8FR43</accession>
<dbReference type="HOGENOM" id="CLU_1073011_0_0_9"/>
<dbReference type="EMBL" id="CP002869">
    <property type="protein sequence ID" value="AEI40481.1"/>
    <property type="molecule type" value="Genomic_DNA"/>
</dbReference>
<evidence type="ECO:0000313" key="1">
    <source>
        <dbReference type="EMBL" id="AEI40481.1"/>
    </source>
</evidence>
<reference evidence="1 2" key="2">
    <citation type="journal article" date="2013" name="Genome Announc.">
        <title>Genome Sequence of Growth-Improving Paenibacillus mucilaginosus Strain KNP414.</title>
        <authorList>
            <person name="Lu J.J."/>
            <person name="Wang J.F."/>
            <person name="Hu X.F."/>
        </authorList>
    </citation>
    <scope>NUCLEOTIDE SEQUENCE [LARGE SCALE GENOMIC DNA]</scope>
    <source>
        <strain evidence="1 2">KNP414</strain>
    </source>
</reference>
<evidence type="ECO:0000313" key="2">
    <source>
        <dbReference type="Proteomes" id="UP000006620"/>
    </source>
</evidence>
<dbReference type="Proteomes" id="UP000006620">
    <property type="component" value="Chromosome"/>
</dbReference>
<sequence length="259" mass="30129">MHIFGFSLDRNELWIAASSFKEAVTIALSKSPIIKKYVQLDNKDFIELPGAKKEQVSDFLKDKTVNYFIGQSGISFDEEEVGEIVAYHRKPWQPVPTVFLPPPIDSDAYLPEVSVSYSEVPKERERESPDWLSSNTDPRIQKLKDMNIATPFPSRDISKMMVDFRHDFQKLGGQAICFNADFAEYCMVIAGTLSYVLIGKSNEIPQIQIDYIKLSFFTWYPQYKFIEGRMSEYKEFYYEYESHEEIRILLLEFLSEKAD</sequence>
<proteinExistence type="predicted"/>
<organism evidence="1 2">
    <name type="scientific">Paenibacillus mucilaginosus (strain KNP414)</name>
    <dbReference type="NCBI Taxonomy" id="1036673"/>
    <lineage>
        <taxon>Bacteria</taxon>
        <taxon>Bacillati</taxon>
        <taxon>Bacillota</taxon>
        <taxon>Bacilli</taxon>
        <taxon>Bacillales</taxon>
        <taxon>Paenibacillaceae</taxon>
        <taxon>Paenibacillus</taxon>
    </lineage>
</organism>
<name>F8FR43_PAEMK</name>
<dbReference type="Pfam" id="PF14176">
    <property type="entry name" value="YxiJ"/>
    <property type="match status" value="1"/>
</dbReference>